<proteinExistence type="predicted"/>
<dbReference type="InterPro" id="IPR043519">
    <property type="entry name" value="NT_sf"/>
</dbReference>
<organism evidence="2 3">
    <name type="scientific">Gynuella sunshinyii YC6258</name>
    <dbReference type="NCBI Taxonomy" id="1445510"/>
    <lineage>
        <taxon>Bacteria</taxon>
        <taxon>Pseudomonadati</taxon>
        <taxon>Pseudomonadota</taxon>
        <taxon>Gammaproteobacteria</taxon>
        <taxon>Oceanospirillales</taxon>
        <taxon>Saccharospirillaceae</taxon>
        <taxon>Gynuella</taxon>
    </lineage>
</organism>
<dbReference type="KEGG" id="gsn:YC6258_01116"/>
<dbReference type="Gene3D" id="3.30.460.10">
    <property type="entry name" value="Beta Polymerase, domain 2"/>
    <property type="match status" value="1"/>
</dbReference>
<accession>A0A0C5VSB6</accession>
<feature type="domain" description="Polymerase nucleotidyl transferase" evidence="1">
    <location>
        <begin position="24"/>
        <end position="64"/>
    </location>
</feature>
<keyword evidence="2" id="KW-0808">Transferase</keyword>
<reference evidence="2 3" key="1">
    <citation type="submission" date="2014-01" db="EMBL/GenBank/DDBJ databases">
        <title>Full genme sequencing of cellulolytic bacterium Gynuella sunshinyii YC6258T gen. nov., sp. nov.</title>
        <authorList>
            <person name="Khan H."/>
            <person name="Chung E.J."/>
            <person name="Chung Y.R."/>
        </authorList>
    </citation>
    <scope>NUCLEOTIDE SEQUENCE [LARGE SCALE GENOMIC DNA]</scope>
    <source>
        <strain evidence="2 3">YC6258</strain>
    </source>
</reference>
<dbReference type="CDD" id="cd05403">
    <property type="entry name" value="NT_KNTase_like"/>
    <property type="match status" value="1"/>
</dbReference>
<dbReference type="OrthoDB" id="1701798at2"/>
<dbReference type="EMBL" id="CP007142">
    <property type="protein sequence ID" value="AJQ93164.1"/>
    <property type="molecule type" value="Genomic_DNA"/>
</dbReference>
<dbReference type="STRING" id="1445510.YC6258_01116"/>
<evidence type="ECO:0000313" key="3">
    <source>
        <dbReference type="Proteomes" id="UP000032266"/>
    </source>
</evidence>
<name>A0A0C5VSB6_9GAMM</name>
<dbReference type="Pfam" id="PF01909">
    <property type="entry name" value="NTP_transf_2"/>
    <property type="match status" value="1"/>
</dbReference>
<dbReference type="AlphaFoldDB" id="A0A0C5VSB6"/>
<protein>
    <submittedName>
        <fullName evidence="2">Putative nucleotidyltransferase</fullName>
    </submittedName>
</protein>
<gene>
    <name evidence="2" type="ORF">YC6258_01116</name>
</gene>
<dbReference type="InterPro" id="IPR002934">
    <property type="entry name" value="Polymerase_NTP_transf_dom"/>
</dbReference>
<dbReference type="Proteomes" id="UP000032266">
    <property type="component" value="Chromosome"/>
</dbReference>
<evidence type="ECO:0000259" key="1">
    <source>
        <dbReference type="Pfam" id="PF01909"/>
    </source>
</evidence>
<dbReference type="GO" id="GO:0016779">
    <property type="term" value="F:nucleotidyltransferase activity"/>
    <property type="evidence" value="ECO:0007669"/>
    <property type="project" value="InterPro"/>
</dbReference>
<dbReference type="SUPFAM" id="SSF81301">
    <property type="entry name" value="Nucleotidyltransferase"/>
    <property type="match status" value="1"/>
</dbReference>
<keyword evidence="3" id="KW-1185">Reference proteome</keyword>
<evidence type="ECO:0000313" key="2">
    <source>
        <dbReference type="EMBL" id="AJQ93164.1"/>
    </source>
</evidence>
<dbReference type="HOGENOM" id="CLU_110651_0_0_6"/>
<dbReference type="RefSeq" id="WP_052830064.1">
    <property type="nucleotide sequence ID" value="NZ_CP007142.1"/>
</dbReference>
<sequence>MSSDNDLKTRMRQKAVRAADMLVRRHQALLVILYGSVARGDVTENSDIDIACFCQNPQVSQDVQTFEGSRLDAWIYDVAALDPQRNDFLRMGGGEILFNDGIDGVAFLTSVQARIIQGPGELQENTRNQLIEWSTNMLQRAGGDSVEAHFRRCWLPCELLEIYFQLRAMWYLGSKQSFKWLRDHDQESFVLFQQCYRFPGDMVLIERLVTRVITIAQ</sequence>